<proteinExistence type="predicted"/>
<sequence>MFEEELRGRAVLIWLDDNAPVLKTDYLEEMMMQAPQATLAQTAQSVARQFGLTGTHWTLCRCSFGKEGAQTHPISDAQMLGELRLPLTLALVDDEDMQKQCHALAECRA</sequence>
<dbReference type="EMBL" id="NHOC01000005">
    <property type="protein sequence ID" value="OUM20642.1"/>
    <property type="molecule type" value="Genomic_DNA"/>
</dbReference>
<reference evidence="1 2" key="1">
    <citation type="submission" date="2017-05" db="EMBL/GenBank/DDBJ databases">
        <title>Butyricicoccus porcorum sp. nov. a butyrate-producing bacterium from the swine intestinal tract.</title>
        <authorList>
            <person name="Trachsel J."/>
            <person name="Humphrey S."/>
            <person name="Allen H.K."/>
        </authorList>
    </citation>
    <scope>NUCLEOTIDE SEQUENCE [LARGE SCALE GENOMIC DNA]</scope>
    <source>
        <strain evidence="1">BB10</strain>
    </source>
</reference>
<organism evidence="1 2">
    <name type="scientific">Butyricicoccus porcorum</name>
    <dbReference type="NCBI Taxonomy" id="1945634"/>
    <lineage>
        <taxon>Bacteria</taxon>
        <taxon>Bacillati</taxon>
        <taxon>Bacillota</taxon>
        <taxon>Clostridia</taxon>
        <taxon>Eubacteriales</taxon>
        <taxon>Butyricicoccaceae</taxon>
        <taxon>Butyricicoccus</taxon>
    </lineage>
</organism>
<protein>
    <submittedName>
        <fullName evidence="1">Uncharacterized protein</fullName>
    </submittedName>
</protein>
<name>A0A252F4J3_9FIRM</name>
<dbReference type="AlphaFoldDB" id="A0A252F4J3"/>
<keyword evidence="2" id="KW-1185">Reference proteome</keyword>
<accession>A0A252F4J3</accession>
<comment type="caution">
    <text evidence="1">The sequence shown here is derived from an EMBL/GenBank/DDBJ whole genome shotgun (WGS) entry which is preliminary data.</text>
</comment>
<gene>
    <name evidence="1" type="ORF">CBW42_07390</name>
</gene>
<evidence type="ECO:0000313" key="1">
    <source>
        <dbReference type="EMBL" id="OUM20642.1"/>
    </source>
</evidence>
<dbReference type="Proteomes" id="UP000194903">
    <property type="component" value="Unassembled WGS sequence"/>
</dbReference>
<dbReference type="RefSeq" id="WP_087019292.1">
    <property type="nucleotide sequence ID" value="NZ_CP178353.1"/>
</dbReference>
<evidence type="ECO:0000313" key="2">
    <source>
        <dbReference type="Proteomes" id="UP000194903"/>
    </source>
</evidence>